<protein>
    <recommendedName>
        <fullName evidence="4">Mll4938 protein</fullName>
    </recommendedName>
</protein>
<proteinExistence type="predicted"/>
<feature type="transmembrane region" description="Helical" evidence="1">
    <location>
        <begin position="154"/>
        <end position="171"/>
    </location>
</feature>
<dbReference type="AlphaFoldDB" id="A0A5B8L5E2"/>
<dbReference type="KEGG" id="niy:FQ775_06990"/>
<keyword evidence="1" id="KW-0472">Membrane</keyword>
<feature type="transmembrane region" description="Helical" evidence="1">
    <location>
        <begin position="178"/>
        <end position="196"/>
    </location>
</feature>
<feature type="transmembrane region" description="Helical" evidence="1">
    <location>
        <begin position="116"/>
        <end position="134"/>
    </location>
</feature>
<feature type="transmembrane region" description="Helical" evidence="1">
    <location>
        <begin position="53"/>
        <end position="70"/>
    </location>
</feature>
<reference evidence="2" key="1">
    <citation type="submission" date="2020-04" db="EMBL/GenBank/DDBJ databases">
        <title>Nitratireductor sp. nov. isolated from mangrove soil.</title>
        <authorList>
            <person name="Ye Y."/>
        </authorList>
    </citation>
    <scope>NUCLEOTIDE SEQUENCE</scope>
    <source>
        <strain evidence="2">SY7</strain>
    </source>
</reference>
<name>A0A5B8L5E2_9HYPH</name>
<evidence type="ECO:0008006" key="4">
    <source>
        <dbReference type="Google" id="ProtNLM"/>
    </source>
</evidence>
<keyword evidence="3" id="KW-1185">Reference proteome</keyword>
<organism evidence="2 3">
    <name type="scientific">Nitratireductor mangrovi</name>
    <dbReference type="NCBI Taxonomy" id="2599600"/>
    <lineage>
        <taxon>Bacteria</taxon>
        <taxon>Pseudomonadati</taxon>
        <taxon>Pseudomonadota</taxon>
        <taxon>Alphaproteobacteria</taxon>
        <taxon>Hyphomicrobiales</taxon>
        <taxon>Phyllobacteriaceae</taxon>
        <taxon>Nitratireductor</taxon>
    </lineage>
</organism>
<dbReference type="EMBL" id="CP042301">
    <property type="protein sequence ID" value="QDZ03231.2"/>
    <property type="molecule type" value="Genomic_DNA"/>
</dbReference>
<evidence type="ECO:0000313" key="3">
    <source>
        <dbReference type="Proteomes" id="UP000321389"/>
    </source>
</evidence>
<evidence type="ECO:0000256" key="1">
    <source>
        <dbReference type="SAM" id="Phobius"/>
    </source>
</evidence>
<keyword evidence="1" id="KW-1133">Transmembrane helix</keyword>
<dbReference type="Proteomes" id="UP000321389">
    <property type="component" value="Chromosome"/>
</dbReference>
<evidence type="ECO:0000313" key="2">
    <source>
        <dbReference type="EMBL" id="QDZ03231.2"/>
    </source>
</evidence>
<gene>
    <name evidence="2" type="ORF">FQ775_06990</name>
</gene>
<feature type="transmembrane region" description="Helical" evidence="1">
    <location>
        <begin position="20"/>
        <end position="41"/>
    </location>
</feature>
<dbReference type="RefSeq" id="WP_167813058.1">
    <property type="nucleotide sequence ID" value="NZ_CP042301.2"/>
</dbReference>
<sequence length="200" mass="23275">MTENATAQAAIGEIFPHIRIVMGMVIGLGVTRLLSGVARIVQHPRQYPLYPVHLAWVASLLLMLVHFWWWQFGLFHIEEWTFGVYFFILAYAVLLFLLCALLFPDSMWDYAGYEEFFFARRAWFFGLLGATYLFDVVDTLIKGEAHFARFGHEYLVRTIVFASLCLVAIATTNRRFHVAFVAFTLVYQISWIWRLFDTPS</sequence>
<feature type="transmembrane region" description="Helical" evidence="1">
    <location>
        <begin position="82"/>
        <end position="104"/>
    </location>
</feature>
<accession>A0A5B8L5E2</accession>
<keyword evidence="1" id="KW-0812">Transmembrane</keyword>